<dbReference type="EMBL" id="CP090895">
    <property type="protein sequence ID" value="ULT92545.1"/>
    <property type="molecule type" value="Genomic_DNA"/>
</dbReference>
<evidence type="ECO:0000313" key="2">
    <source>
        <dbReference type="Proteomes" id="UP000827892"/>
    </source>
</evidence>
<organism evidence="1 2">
    <name type="scientific">Caenorhabditis briggsae</name>
    <dbReference type="NCBI Taxonomy" id="6238"/>
    <lineage>
        <taxon>Eukaryota</taxon>
        <taxon>Metazoa</taxon>
        <taxon>Ecdysozoa</taxon>
        <taxon>Nematoda</taxon>
        <taxon>Chromadorea</taxon>
        <taxon>Rhabditida</taxon>
        <taxon>Rhabditina</taxon>
        <taxon>Rhabditomorpha</taxon>
        <taxon>Rhabditoidea</taxon>
        <taxon>Rhabditidae</taxon>
        <taxon>Peloderinae</taxon>
        <taxon>Caenorhabditis</taxon>
    </lineage>
</organism>
<accession>A0AAE9D3L8</accession>
<sequence>MVLNSLVFSSPPSEPIETIGRLGPGRPQDLHPFVIAAQNIYQTSLYTPHYDGQGCYFLKIVQKMEPDIVVSGCCVREHIETPENMNALDHDRRKWVIIGMDDWYSKAIDRCNEVFLRSWVQVTEYPRFLAIWVPLINLVDDFQFCFLERDLQRLQKFRESYVENSVVLERHLNELIFGFRPPLANVRREKRKNVLMNWLDRIKGICAQILLVDTFATGALSNWDETSLHRTVIRVIKIVKATETSAELISCGCFYIENGIGIPENPSCTQFCDCN</sequence>
<reference evidence="1 2" key="1">
    <citation type="submission" date="2022-02" db="EMBL/GenBank/DDBJ databases">
        <title>Chromosome-level reference genomes for two strains of Caenorhabditis briggsae: an improved platform for comparative genomics.</title>
        <authorList>
            <person name="Stevens L."/>
            <person name="Andersen E.C."/>
        </authorList>
    </citation>
    <scope>NUCLEOTIDE SEQUENCE [LARGE SCALE GENOMIC DNA]</scope>
    <source>
        <strain evidence="1">QX1410_ONT</strain>
        <tissue evidence="1">Whole-organism</tissue>
    </source>
</reference>
<dbReference type="AlphaFoldDB" id="A0AAE9D3L8"/>
<dbReference type="Proteomes" id="UP000827892">
    <property type="component" value="Chromosome V"/>
</dbReference>
<name>A0AAE9D3L8_CAEBR</name>
<proteinExistence type="predicted"/>
<gene>
    <name evidence="1" type="ORF">L3Y34_009966</name>
</gene>
<protein>
    <submittedName>
        <fullName evidence="1">Uncharacterized protein</fullName>
    </submittedName>
</protein>
<evidence type="ECO:0000313" key="1">
    <source>
        <dbReference type="EMBL" id="ULT92545.1"/>
    </source>
</evidence>